<accession>A0A5C4LYV3</accession>
<dbReference type="InterPro" id="IPR050051">
    <property type="entry name" value="EccE_dom"/>
</dbReference>
<comment type="caution">
    <text evidence="2">The sequence shown here is derived from an EMBL/GenBank/DDBJ whole genome shotgun (WGS) entry which is preliminary data.</text>
</comment>
<evidence type="ECO:0000313" key="3">
    <source>
        <dbReference type="Proteomes" id="UP000305546"/>
    </source>
</evidence>
<protein>
    <submittedName>
        <fullName evidence="2">Type VII secretion protein EccE</fullName>
    </submittedName>
</protein>
<dbReference type="AlphaFoldDB" id="A0A5C4LYV3"/>
<keyword evidence="3" id="KW-1185">Reference proteome</keyword>
<dbReference type="RefSeq" id="WP_139098222.1">
    <property type="nucleotide sequence ID" value="NZ_VDFW01000017.1"/>
</dbReference>
<gene>
    <name evidence="2" type="ORF">FG385_19605</name>
</gene>
<dbReference type="EMBL" id="VDFW01000017">
    <property type="protein sequence ID" value="TNC23909.1"/>
    <property type="molecule type" value="Genomic_DNA"/>
</dbReference>
<dbReference type="OrthoDB" id="3604697at2"/>
<dbReference type="Pfam" id="PF11203">
    <property type="entry name" value="EccE"/>
    <property type="match status" value="1"/>
</dbReference>
<name>A0A5C4LYV3_9PSEU</name>
<sequence>MTTASARIPAFGGPTGPTAMLPVRPAQVVVWTIALTVSLVDRGIAVAAIAALVVGTTSVRVAGRHLAGWAGIWIWYRLLQHDDRRLGDDPLLVLAPDFRLRQHRDRAGNSFGVVGVDGGWTAVLRLDPAGEPDVAALTAILREACDNADIPLASAQLLVRSEHGRRVHLIAVRYRPAEAPLAALARGSGEVGEHRATVRAALGVLGTLTEAGIAATVLEAGELAAELRETLGVKGDLLAHSHRATAVVNGWRSWSAAGTTQACFTPKAGVERAFAVSDSEVAFTVTSYELRRTHLGRLREDLTIRAVKYQGTRKAPRAEDLDVPVVPLYGRHEVAVRRTLPLALPG</sequence>
<organism evidence="2 3">
    <name type="scientific">Amycolatopsis alkalitolerans</name>
    <dbReference type="NCBI Taxonomy" id="2547244"/>
    <lineage>
        <taxon>Bacteria</taxon>
        <taxon>Bacillati</taxon>
        <taxon>Actinomycetota</taxon>
        <taxon>Actinomycetes</taxon>
        <taxon>Pseudonocardiales</taxon>
        <taxon>Pseudonocardiaceae</taxon>
        <taxon>Amycolatopsis</taxon>
    </lineage>
</organism>
<proteinExistence type="predicted"/>
<reference evidence="2 3" key="1">
    <citation type="submission" date="2019-06" db="EMBL/GenBank/DDBJ databases">
        <title>Amycolatopsis alkalitolerans sp. nov., isolated from Gastrodia elata Blume.</title>
        <authorList>
            <person name="Narsing Rao M.P."/>
            <person name="Li W.J."/>
        </authorList>
    </citation>
    <scope>NUCLEOTIDE SEQUENCE [LARGE SCALE GENOMIC DNA]</scope>
    <source>
        <strain evidence="2 3">SYSUP0005</strain>
    </source>
</reference>
<evidence type="ECO:0000259" key="1">
    <source>
        <dbReference type="Pfam" id="PF11203"/>
    </source>
</evidence>
<evidence type="ECO:0000313" key="2">
    <source>
        <dbReference type="EMBL" id="TNC23909.1"/>
    </source>
</evidence>
<feature type="domain" description="Type VII secretion system protein EccE" evidence="1">
    <location>
        <begin position="164"/>
        <end position="264"/>
    </location>
</feature>
<dbReference type="Proteomes" id="UP000305546">
    <property type="component" value="Unassembled WGS sequence"/>
</dbReference>